<comment type="catalytic activity">
    <reaction evidence="9">
        <text>D-xylose(in) + H(+)(in) = D-xylose(out) + H(+)(out)</text>
        <dbReference type="Rhea" id="RHEA:28959"/>
        <dbReference type="ChEBI" id="CHEBI:15378"/>
        <dbReference type="ChEBI" id="CHEBI:53455"/>
    </reaction>
    <physiologicalReaction direction="right-to-left" evidence="9">
        <dbReference type="Rhea" id="RHEA:28961"/>
    </physiologicalReaction>
</comment>
<dbReference type="SUPFAM" id="SSF103473">
    <property type="entry name" value="MFS general substrate transporter"/>
    <property type="match status" value="1"/>
</dbReference>
<dbReference type="InterPro" id="IPR005828">
    <property type="entry name" value="MFS_sugar_transport-like"/>
</dbReference>
<keyword evidence="18" id="KW-1185">Reference proteome</keyword>
<evidence type="ECO:0000256" key="10">
    <source>
        <dbReference type="ARBA" id="ARBA00070440"/>
    </source>
</evidence>
<keyword evidence="7 13" id="KW-1133">Transmembrane helix</keyword>
<dbReference type="PROSITE" id="PS00217">
    <property type="entry name" value="SUGAR_TRANSPORT_2"/>
    <property type="match status" value="1"/>
</dbReference>
<dbReference type="EMBL" id="SMCP01000005">
    <property type="protein sequence ID" value="TCV87282.1"/>
    <property type="molecule type" value="Genomic_DNA"/>
</dbReference>
<protein>
    <recommendedName>
        <fullName evidence="10">D-xylose-proton symporter</fullName>
    </recommendedName>
    <alternativeName>
        <fullName evidence="11">D-xylose transporter</fullName>
    </alternativeName>
</protein>
<evidence type="ECO:0000256" key="12">
    <source>
        <dbReference type="RuleBase" id="RU003346"/>
    </source>
</evidence>
<comment type="similarity">
    <text evidence="2 12">Belongs to the major facilitator superfamily. Sugar transporter (TC 2.A.1.1) family.</text>
</comment>
<dbReference type="InterPro" id="IPR005829">
    <property type="entry name" value="Sugar_transporter_CS"/>
</dbReference>
<evidence type="ECO:0000256" key="2">
    <source>
        <dbReference type="ARBA" id="ARBA00010992"/>
    </source>
</evidence>
<dbReference type="InterPro" id="IPR036259">
    <property type="entry name" value="MFS_trans_sf"/>
</dbReference>
<dbReference type="InterPro" id="IPR003663">
    <property type="entry name" value="Sugar/inositol_transpt"/>
</dbReference>
<dbReference type="InterPro" id="IPR020846">
    <property type="entry name" value="MFS_dom"/>
</dbReference>
<keyword evidence="5" id="KW-0762">Sugar transport</keyword>
<feature type="transmembrane region" description="Helical" evidence="13">
    <location>
        <begin position="109"/>
        <end position="129"/>
    </location>
</feature>
<dbReference type="PROSITE" id="PS00216">
    <property type="entry name" value="SUGAR_TRANSPORT_1"/>
    <property type="match status" value="1"/>
</dbReference>
<proteinExistence type="inferred from homology"/>
<evidence type="ECO:0000259" key="14">
    <source>
        <dbReference type="PROSITE" id="PS50850"/>
    </source>
</evidence>
<evidence type="ECO:0000256" key="9">
    <source>
        <dbReference type="ARBA" id="ARBA00050593"/>
    </source>
</evidence>
<evidence type="ECO:0000256" key="7">
    <source>
        <dbReference type="ARBA" id="ARBA00022989"/>
    </source>
</evidence>
<evidence type="ECO:0000256" key="13">
    <source>
        <dbReference type="SAM" id="Phobius"/>
    </source>
</evidence>
<comment type="subcellular location">
    <subcellularLocation>
        <location evidence="1">Cell membrane</location>
        <topology evidence="1">Multi-pass membrane protein</topology>
    </subcellularLocation>
</comment>
<evidence type="ECO:0000313" key="16">
    <source>
        <dbReference type="EMBL" id="TNG91880.1"/>
    </source>
</evidence>
<dbReference type="RefSeq" id="WP_132966807.1">
    <property type="nucleotide sequence ID" value="NZ_LEKL01000064.1"/>
</dbReference>
<feature type="transmembrane region" description="Helical" evidence="13">
    <location>
        <begin position="12"/>
        <end position="33"/>
    </location>
</feature>
<dbReference type="EMBL" id="VDGV01000045">
    <property type="protein sequence ID" value="TNG91880.1"/>
    <property type="molecule type" value="Genomic_DNA"/>
</dbReference>
<organism evidence="15 17">
    <name type="scientific">Testudinibacter aquarius</name>
    <dbReference type="NCBI Taxonomy" id="1524974"/>
    <lineage>
        <taxon>Bacteria</taxon>
        <taxon>Pseudomonadati</taxon>
        <taxon>Pseudomonadota</taxon>
        <taxon>Gammaproteobacteria</taxon>
        <taxon>Pasteurellales</taxon>
        <taxon>Pasteurellaceae</taxon>
        <taxon>Testudinibacter</taxon>
    </lineage>
</organism>
<feature type="domain" description="Major facilitator superfamily (MFS) profile" evidence="14">
    <location>
        <begin position="14"/>
        <end position="459"/>
    </location>
</feature>
<feature type="transmembrane region" description="Helical" evidence="13">
    <location>
        <begin position="53"/>
        <end position="71"/>
    </location>
</feature>
<dbReference type="PROSITE" id="PS50850">
    <property type="entry name" value="MFS"/>
    <property type="match status" value="1"/>
</dbReference>
<comment type="caution">
    <text evidence="15">The sequence shown here is derived from an EMBL/GenBank/DDBJ whole genome shotgun (WGS) entry which is preliminary data.</text>
</comment>
<feature type="transmembrane region" description="Helical" evidence="13">
    <location>
        <begin position="405"/>
        <end position="425"/>
    </location>
</feature>
<dbReference type="Proteomes" id="UP000294619">
    <property type="component" value="Unassembled WGS sequence"/>
</dbReference>
<feature type="transmembrane region" description="Helical" evidence="13">
    <location>
        <begin position="183"/>
        <end position="202"/>
    </location>
</feature>
<evidence type="ECO:0000256" key="11">
    <source>
        <dbReference type="ARBA" id="ARBA00076792"/>
    </source>
</evidence>
<keyword evidence="3 12" id="KW-0813">Transport</keyword>
<dbReference type="Pfam" id="PF00083">
    <property type="entry name" value="Sugar_tr"/>
    <property type="match status" value="1"/>
</dbReference>
<evidence type="ECO:0000313" key="17">
    <source>
        <dbReference type="Proteomes" id="UP000294619"/>
    </source>
</evidence>
<feature type="transmembrane region" description="Helical" evidence="13">
    <location>
        <begin position="260"/>
        <end position="287"/>
    </location>
</feature>
<accession>A0A4R3Y6P7</accession>
<dbReference type="AlphaFoldDB" id="A0A4R3Y6P7"/>
<reference evidence="16 18" key="2">
    <citation type="submission" date="2019-05" db="EMBL/GenBank/DDBJ databases">
        <title>Pasteurellaceae isolates from reptiles.</title>
        <authorList>
            <person name="Bojesen A.M."/>
            <person name="Lund E."/>
        </authorList>
    </citation>
    <scope>NUCLEOTIDE SEQUENCE [LARGE SCALE GENOMIC DNA]</scope>
    <source>
        <strain evidence="16 18">ELNT2x</strain>
    </source>
</reference>
<keyword evidence="4" id="KW-1003">Cell membrane</keyword>
<keyword evidence="8 13" id="KW-0472">Membrane</keyword>
<sequence length="469" mass="50711">MNSNKNTPSAVIYISIIAALGGFLFGFDTAVISGTVESIRSVEFGFGLTSGELGFAVASVLVGSAVGAWYAGFAAMRFGRVKVMLVASVMFSISAVGSALAVSLWDFSIWRFVGGVGVGIAAVIAPAYIAEVSPAHLRGRLGSLQQLAIAVGLLVSFISNYLLANIQNSPNAELWGGLLAWRWMLLVEIFPAVLYGIMAFKLPESPRYLVSKNKLTEAKQVLIKYTGETAADTKIRNIQQSLGNLDEIISIKNVLSSKTLFIPVVWVGICFAFVSQFTGINIILYYASSLWSAVGFSQSLSFVVPIGTTIIGVLMTVIGMLYIDKIGRRKLLLIGSIGMGVSLWITGFIFMSADQSADGLVLPAHLSWLALISAHVFYIFFCGTWGPAIWVVLGEIFPNRIRTTGLGIAICANWIGNVIVTWTFPPMLQAFGLAPTYLFYGICCIGSFFMVKWLIPETANQELEDLHKN</sequence>
<dbReference type="Proteomes" id="UP000305526">
    <property type="component" value="Unassembled WGS sequence"/>
</dbReference>
<evidence type="ECO:0000256" key="5">
    <source>
        <dbReference type="ARBA" id="ARBA00022597"/>
    </source>
</evidence>
<feature type="transmembrane region" description="Helical" evidence="13">
    <location>
        <begin position="365"/>
        <end position="393"/>
    </location>
</feature>
<feature type="transmembrane region" description="Helical" evidence="13">
    <location>
        <begin position="83"/>
        <end position="103"/>
    </location>
</feature>
<gene>
    <name evidence="15" type="ORF">EDC16_105201</name>
    <name evidence="16" type="ORF">FHQ21_06270</name>
</gene>
<evidence type="ECO:0000313" key="18">
    <source>
        <dbReference type="Proteomes" id="UP000305526"/>
    </source>
</evidence>
<evidence type="ECO:0000256" key="4">
    <source>
        <dbReference type="ARBA" id="ARBA00022475"/>
    </source>
</evidence>
<feature type="transmembrane region" description="Helical" evidence="13">
    <location>
        <begin position="141"/>
        <end position="163"/>
    </location>
</feature>
<evidence type="ECO:0000256" key="8">
    <source>
        <dbReference type="ARBA" id="ARBA00023136"/>
    </source>
</evidence>
<feature type="transmembrane region" description="Helical" evidence="13">
    <location>
        <begin position="331"/>
        <end position="353"/>
    </location>
</feature>
<reference evidence="15 17" key="1">
    <citation type="submission" date="2019-03" db="EMBL/GenBank/DDBJ databases">
        <title>Genomic Encyclopedia of Type Strains, Phase IV (KMG-IV): sequencing the most valuable type-strain genomes for metagenomic binning, comparative biology and taxonomic classification.</title>
        <authorList>
            <person name="Goeker M."/>
        </authorList>
    </citation>
    <scope>NUCLEOTIDE SEQUENCE [LARGE SCALE GENOMIC DNA]</scope>
    <source>
        <strain evidence="15 17">DSM 28140</strain>
    </source>
</reference>
<feature type="transmembrane region" description="Helical" evidence="13">
    <location>
        <begin position="437"/>
        <end position="455"/>
    </location>
</feature>
<dbReference type="InterPro" id="IPR050814">
    <property type="entry name" value="Myo-inositol_Transporter"/>
</dbReference>
<feature type="transmembrane region" description="Helical" evidence="13">
    <location>
        <begin position="299"/>
        <end position="322"/>
    </location>
</feature>
<dbReference type="Gene3D" id="1.20.1250.20">
    <property type="entry name" value="MFS general substrate transporter like domains"/>
    <property type="match status" value="2"/>
</dbReference>
<dbReference type="PANTHER" id="PTHR48020:SF12">
    <property type="entry name" value="PROTON MYO-INOSITOL COTRANSPORTER"/>
    <property type="match status" value="1"/>
</dbReference>
<dbReference type="FunFam" id="1.20.1250.20:FF:000122">
    <property type="entry name" value="D-xylose transporter XylE"/>
    <property type="match status" value="1"/>
</dbReference>
<dbReference type="GO" id="GO:0005886">
    <property type="term" value="C:plasma membrane"/>
    <property type="evidence" value="ECO:0007669"/>
    <property type="project" value="UniProtKB-SubCell"/>
</dbReference>
<evidence type="ECO:0000256" key="6">
    <source>
        <dbReference type="ARBA" id="ARBA00022692"/>
    </source>
</evidence>
<dbReference type="PRINTS" id="PR00171">
    <property type="entry name" value="SUGRTRNSPORT"/>
</dbReference>
<dbReference type="PANTHER" id="PTHR48020">
    <property type="entry name" value="PROTON MYO-INOSITOL COTRANSPORTER"/>
    <property type="match status" value="1"/>
</dbReference>
<dbReference type="GO" id="GO:0022857">
    <property type="term" value="F:transmembrane transporter activity"/>
    <property type="evidence" value="ECO:0007669"/>
    <property type="project" value="InterPro"/>
</dbReference>
<keyword evidence="6 13" id="KW-0812">Transmembrane</keyword>
<evidence type="ECO:0000256" key="1">
    <source>
        <dbReference type="ARBA" id="ARBA00004651"/>
    </source>
</evidence>
<name>A0A4R3Y6P7_9PAST</name>
<dbReference type="NCBIfam" id="TIGR00879">
    <property type="entry name" value="SP"/>
    <property type="match status" value="1"/>
</dbReference>
<evidence type="ECO:0000313" key="15">
    <source>
        <dbReference type="EMBL" id="TCV87282.1"/>
    </source>
</evidence>
<evidence type="ECO:0000256" key="3">
    <source>
        <dbReference type="ARBA" id="ARBA00022448"/>
    </source>
</evidence>